<dbReference type="Pfam" id="PF12729">
    <property type="entry name" value="4HB_MCP_1"/>
    <property type="match status" value="1"/>
</dbReference>
<dbReference type="SMART" id="SM00304">
    <property type="entry name" value="HAMP"/>
    <property type="match status" value="1"/>
</dbReference>
<dbReference type="PROSITE" id="PS50111">
    <property type="entry name" value="CHEMOTAXIS_TRANSDUC_2"/>
    <property type="match status" value="1"/>
</dbReference>
<keyword evidence="2" id="KW-0488">Methylation</keyword>
<evidence type="ECO:0000256" key="3">
    <source>
        <dbReference type="ARBA" id="ARBA00023224"/>
    </source>
</evidence>
<dbReference type="SMART" id="SM00283">
    <property type="entry name" value="MA"/>
    <property type="match status" value="1"/>
</dbReference>
<organism evidence="11 12">
    <name type="scientific">Kushneria phosphatilytica</name>
    <dbReference type="NCBI Taxonomy" id="657387"/>
    <lineage>
        <taxon>Bacteria</taxon>
        <taxon>Pseudomonadati</taxon>
        <taxon>Pseudomonadota</taxon>
        <taxon>Gammaproteobacteria</taxon>
        <taxon>Oceanospirillales</taxon>
        <taxon>Halomonadaceae</taxon>
        <taxon>Kushneria</taxon>
    </lineage>
</organism>
<feature type="domain" description="T-SNARE coiled-coil homology" evidence="9">
    <location>
        <begin position="457"/>
        <end position="519"/>
    </location>
</feature>
<protein>
    <submittedName>
        <fullName evidence="11">HAMP domain-containing protein</fullName>
    </submittedName>
</protein>
<dbReference type="PANTHER" id="PTHR43531">
    <property type="entry name" value="PROTEIN ICFG"/>
    <property type="match status" value="1"/>
</dbReference>
<dbReference type="PROSITE" id="PS50192">
    <property type="entry name" value="T_SNARE"/>
    <property type="match status" value="1"/>
</dbReference>
<dbReference type="OrthoDB" id="2489132at2"/>
<feature type="transmembrane region" description="Helical" evidence="7">
    <location>
        <begin position="41"/>
        <end position="60"/>
    </location>
</feature>
<dbReference type="Gene3D" id="1.10.287.950">
    <property type="entry name" value="Methyl-accepting chemotaxis protein"/>
    <property type="match status" value="1"/>
</dbReference>
<dbReference type="CDD" id="cd11386">
    <property type="entry name" value="MCP_signal"/>
    <property type="match status" value="1"/>
</dbReference>
<dbReference type="InterPro" id="IPR000727">
    <property type="entry name" value="T_SNARE_dom"/>
</dbReference>
<dbReference type="FunFam" id="1.10.287.950:FF:000001">
    <property type="entry name" value="Methyl-accepting chemotaxis sensory transducer"/>
    <property type="match status" value="1"/>
</dbReference>
<keyword evidence="12" id="KW-1185">Reference proteome</keyword>
<proteinExistence type="inferred from homology"/>
<evidence type="ECO:0000259" key="8">
    <source>
        <dbReference type="PROSITE" id="PS50111"/>
    </source>
</evidence>
<keyword evidence="7" id="KW-0812">Transmembrane</keyword>
<feature type="domain" description="Methyl-accepting transducer" evidence="8">
    <location>
        <begin position="298"/>
        <end position="527"/>
    </location>
</feature>
<feature type="domain" description="HAMP" evidence="10">
    <location>
        <begin position="241"/>
        <end position="293"/>
    </location>
</feature>
<name>A0A5C0ZUF5_9GAMM</name>
<evidence type="ECO:0000256" key="4">
    <source>
        <dbReference type="ARBA" id="ARBA00029447"/>
    </source>
</evidence>
<feature type="transmembrane region" description="Helical" evidence="7">
    <location>
        <begin position="220"/>
        <end position="240"/>
    </location>
</feature>
<gene>
    <name evidence="11" type="ORF">FY550_01925</name>
</gene>
<dbReference type="PANTHER" id="PTHR43531:SF14">
    <property type="entry name" value="METHYL-ACCEPTING CHEMOTAXIS PROTEIN I-RELATED"/>
    <property type="match status" value="1"/>
</dbReference>
<sequence>MAFLPRRNTFKAVLGCHNGNHPHSGRKLDMFGLNRSVKARLAASLGLCIVLLIVVGFMGLMSTRNSQEALENISQKNVKPLTALAEVRSELLRSWVRIVAQQADRDSSTVNELQQKLDQSNSRIDTAWQKYSTGIQSEREAAEANALHEHMVELRNSIERNVSLMAANDFDGARQHSIDTLSTQYNQLAQDIDALFQTNNRQADTSFQQRSQAYATTRNIVIGVIALSVLLAMALAFWLIRGIMTPLGKAQEMAQSLSEGDLTSRIDITCRDEFGDMLRSLDAMRHRLTEVVTSVQRNAGSVQIASREIASGNDDLNQRTQSQAANLEQTAASMEEITSTVRQNADNAAQADTLARNVSERAREGGNVVSQAVSAMGEINTSSQKIASIIGLIDDIAFQTNLLALNASVEAARAGEQGRGFAVVAAEVRNLASRSADAAKDIKALVEESVSRVATGTELVNRSGQTLEQIVTSVKQVTDLVGEIAVASREQSTGIDQVNTAITEMDSVTQQNASLVEEASAASRSLEQQAEALIREIAFFRHAEEVGHPQPPRAAQPTQTRAKQTTSTHAPKPATSHSARATSHHSAKASAPAPRNTSHSEVEEWESF</sequence>
<dbReference type="SUPFAM" id="SSF58104">
    <property type="entry name" value="Methyl-accepting chemotaxis protein (MCP) signaling domain"/>
    <property type="match status" value="1"/>
</dbReference>
<keyword evidence="7" id="KW-0472">Membrane</keyword>
<dbReference type="Pfam" id="PF00015">
    <property type="entry name" value="MCPsignal"/>
    <property type="match status" value="1"/>
</dbReference>
<comment type="similarity">
    <text evidence="4">Belongs to the methyl-accepting chemotaxis (MCP) protein family.</text>
</comment>
<keyword evidence="7" id="KW-1133">Transmembrane helix</keyword>
<accession>A0A5C0ZUF5</accession>
<keyword evidence="3 5" id="KW-0807">Transducer</keyword>
<evidence type="ECO:0000259" key="10">
    <source>
        <dbReference type="PROSITE" id="PS50885"/>
    </source>
</evidence>
<dbReference type="PROSITE" id="PS50885">
    <property type="entry name" value="HAMP"/>
    <property type="match status" value="1"/>
</dbReference>
<feature type="region of interest" description="Disordered" evidence="6">
    <location>
        <begin position="546"/>
        <end position="608"/>
    </location>
</feature>
<evidence type="ECO:0000256" key="5">
    <source>
        <dbReference type="PROSITE-ProRule" id="PRU00284"/>
    </source>
</evidence>
<evidence type="ECO:0000313" key="11">
    <source>
        <dbReference type="EMBL" id="QEL10012.1"/>
    </source>
</evidence>
<dbReference type="InterPro" id="IPR003660">
    <property type="entry name" value="HAMP_dom"/>
</dbReference>
<dbReference type="Proteomes" id="UP000322553">
    <property type="component" value="Chromosome"/>
</dbReference>
<dbReference type="InterPro" id="IPR051310">
    <property type="entry name" value="MCP_chemotaxis"/>
</dbReference>
<dbReference type="InterPro" id="IPR004089">
    <property type="entry name" value="MCPsignal_dom"/>
</dbReference>
<dbReference type="AlphaFoldDB" id="A0A5C0ZUF5"/>
<evidence type="ECO:0000256" key="1">
    <source>
        <dbReference type="ARBA" id="ARBA00004370"/>
    </source>
</evidence>
<evidence type="ECO:0000313" key="12">
    <source>
        <dbReference type="Proteomes" id="UP000322553"/>
    </source>
</evidence>
<dbReference type="GO" id="GO:0005886">
    <property type="term" value="C:plasma membrane"/>
    <property type="evidence" value="ECO:0007669"/>
    <property type="project" value="TreeGrafter"/>
</dbReference>
<dbReference type="PRINTS" id="PR00260">
    <property type="entry name" value="CHEMTRNSDUCR"/>
</dbReference>
<dbReference type="EMBL" id="CP043420">
    <property type="protein sequence ID" value="QEL10012.1"/>
    <property type="molecule type" value="Genomic_DNA"/>
</dbReference>
<dbReference type="GO" id="GO:0006935">
    <property type="term" value="P:chemotaxis"/>
    <property type="evidence" value="ECO:0007669"/>
    <property type="project" value="InterPro"/>
</dbReference>
<dbReference type="KEGG" id="kuy:FY550_01925"/>
<evidence type="ECO:0000256" key="2">
    <source>
        <dbReference type="ARBA" id="ARBA00022481"/>
    </source>
</evidence>
<comment type="subcellular location">
    <subcellularLocation>
        <location evidence="1">Membrane</location>
    </subcellularLocation>
</comment>
<dbReference type="GO" id="GO:0004888">
    <property type="term" value="F:transmembrane signaling receptor activity"/>
    <property type="evidence" value="ECO:0007669"/>
    <property type="project" value="InterPro"/>
</dbReference>
<reference evidence="11 12" key="1">
    <citation type="submission" date="2019-08" db="EMBL/GenBank/DDBJ databases">
        <title>Complete genome sequence of Kushneria sp. YCWA18, a halophilic phosphate-solubilizing bacterium isolated from Daqiao saltern in China.</title>
        <authorList>
            <person name="Du G.-X."/>
            <person name="Qu L.-Y."/>
        </authorList>
    </citation>
    <scope>NUCLEOTIDE SEQUENCE [LARGE SCALE GENOMIC DNA]</scope>
    <source>
        <strain evidence="11 12">YCWA18</strain>
    </source>
</reference>
<dbReference type="InterPro" id="IPR024478">
    <property type="entry name" value="HlyB_4HB_MCP"/>
</dbReference>
<dbReference type="Pfam" id="PF00672">
    <property type="entry name" value="HAMP"/>
    <property type="match status" value="1"/>
</dbReference>
<evidence type="ECO:0000259" key="9">
    <source>
        <dbReference type="PROSITE" id="PS50192"/>
    </source>
</evidence>
<dbReference type="GO" id="GO:0007165">
    <property type="term" value="P:signal transduction"/>
    <property type="evidence" value="ECO:0007669"/>
    <property type="project" value="UniProtKB-KW"/>
</dbReference>
<dbReference type="InterPro" id="IPR004090">
    <property type="entry name" value="Chemotax_Me-accpt_rcpt"/>
</dbReference>
<evidence type="ECO:0000256" key="7">
    <source>
        <dbReference type="SAM" id="Phobius"/>
    </source>
</evidence>
<evidence type="ECO:0000256" key="6">
    <source>
        <dbReference type="SAM" id="MobiDB-lite"/>
    </source>
</evidence>
<dbReference type="CDD" id="cd06225">
    <property type="entry name" value="HAMP"/>
    <property type="match status" value="1"/>
</dbReference>